<dbReference type="Gene3D" id="3.90.226.10">
    <property type="entry name" value="2-enoyl-CoA Hydratase, Chain A, domain 1"/>
    <property type="match status" value="1"/>
</dbReference>
<dbReference type="GO" id="GO:0003824">
    <property type="term" value="F:catalytic activity"/>
    <property type="evidence" value="ECO:0007669"/>
    <property type="project" value="UniProtKB-ARBA"/>
</dbReference>
<dbReference type="InterPro" id="IPR001753">
    <property type="entry name" value="Enoyl-CoA_hydra/iso"/>
</dbReference>
<sequence length="261" mass="28408">MMTGDKTSEYHTILTSVRDGVAELRFNRPEHMNALNSELFGEAIDCLSGWSRDPSVAVIVLTGGNTAFAAGLDLDELVHHNADDQDLYNETTYAFYKMIFEYPKPTIASIAGPAIGGGADIVGFCDIRIGATSSIYSWPQVKFGMTTFIDPLSSIVGLGQAKRLLFTGETIDAAEASRIGLLELLVADDALDARTQKLARAIARNGIKTLRVFKEQALRSPAMDPLAGFVYAHALYRDVSRDAQVQANIRDMADRLKAKTS</sequence>
<dbReference type="SUPFAM" id="SSF52096">
    <property type="entry name" value="ClpP/crotonase"/>
    <property type="match status" value="1"/>
</dbReference>
<dbReference type="EMBL" id="NOZR01000023">
    <property type="protein sequence ID" value="OYN76181.1"/>
    <property type="molecule type" value="Genomic_DNA"/>
</dbReference>
<dbReference type="OrthoDB" id="4719805at2"/>
<dbReference type="InterPro" id="IPR029045">
    <property type="entry name" value="ClpP/crotonase-like_dom_sf"/>
</dbReference>
<proteinExistence type="inferred from homology"/>
<dbReference type="InterPro" id="IPR051683">
    <property type="entry name" value="Enoyl-CoA_Hydratase/Isomerase"/>
</dbReference>
<evidence type="ECO:0008006" key="4">
    <source>
        <dbReference type="Google" id="ProtNLM"/>
    </source>
</evidence>
<comment type="caution">
    <text evidence="2">The sequence shown here is derived from an EMBL/GenBank/DDBJ whole genome shotgun (WGS) entry which is preliminary data.</text>
</comment>
<dbReference type="PANTHER" id="PTHR42964:SF1">
    <property type="entry name" value="POLYKETIDE BIOSYNTHESIS ENOYL-COA HYDRATASE PKSH-RELATED"/>
    <property type="match status" value="1"/>
</dbReference>
<gene>
    <name evidence="2" type="ORF">CG716_22800</name>
</gene>
<evidence type="ECO:0000313" key="3">
    <source>
        <dbReference type="Proteomes" id="UP000216063"/>
    </source>
</evidence>
<dbReference type="PANTHER" id="PTHR42964">
    <property type="entry name" value="ENOYL-COA HYDRATASE"/>
    <property type="match status" value="1"/>
</dbReference>
<name>A0A255DC35_9MYCO</name>
<dbReference type="RefSeq" id="WP_094483396.1">
    <property type="nucleotide sequence ID" value="NZ_NOZR01000023.1"/>
</dbReference>
<evidence type="ECO:0000313" key="2">
    <source>
        <dbReference type="EMBL" id="OYN76181.1"/>
    </source>
</evidence>
<keyword evidence="3" id="KW-1185">Reference proteome</keyword>
<dbReference type="AlphaFoldDB" id="A0A255DC35"/>
<dbReference type="CDD" id="cd06558">
    <property type="entry name" value="crotonase-like"/>
    <property type="match status" value="1"/>
</dbReference>
<accession>A0A255DC35</accession>
<reference evidence="2 3" key="1">
    <citation type="submission" date="2017-07" db="EMBL/GenBank/DDBJ databases">
        <title>The new phylogeny of genus Mycobacterium.</title>
        <authorList>
            <person name="Tortoli E."/>
            <person name="Trovato A."/>
            <person name="Cirillo D.M."/>
        </authorList>
    </citation>
    <scope>NUCLEOTIDE SEQUENCE [LARGE SCALE GENOMIC DNA]</scope>
    <source>
        <strain evidence="2 3">ATCC 33027</strain>
    </source>
</reference>
<organism evidence="2 3">
    <name type="scientific">Mycolicibacterium sphagni</name>
    <dbReference type="NCBI Taxonomy" id="1786"/>
    <lineage>
        <taxon>Bacteria</taxon>
        <taxon>Bacillati</taxon>
        <taxon>Actinomycetota</taxon>
        <taxon>Actinomycetes</taxon>
        <taxon>Mycobacteriales</taxon>
        <taxon>Mycobacteriaceae</taxon>
        <taxon>Mycolicibacterium</taxon>
    </lineage>
</organism>
<protein>
    <recommendedName>
        <fullName evidence="4">Enoyl-CoA hydratase</fullName>
    </recommendedName>
</protein>
<dbReference type="Pfam" id="PF00378">
    <property type="entry name" value="ECH_1"/>
    <property type="match status" value="1"/>
</dbReference>
<evidence type="ECO:0000256" key="1">
    <source>
        <dbReference type="ARBA" id="ARBA00005254"/>
    </source>
</evidence>
<comment type="similarity">
    <text evidence="1">Belongs to the enoyl-CoA hydratase/isomerase family.</text>
</comment>
<dbReference type="Proteomes" id="UP000216063">
    <property type="component" value="Unassembled WGS sequence"/>
</dbReference>